<dbReference type="GO" id="GO:0016787">
    <property type="term" value="F:hydrolase activity"/>
    <property type="evidence" value="ECO:0007669"/>
    <property type="project" value="UniProtKB-KW"/>
</dbReference>
<evidence type="ECO:0000313" key="1">
    <source>
        <dbReference type="EMBL" id="BCX42844.1"/>
    </source>
</evidence>
<reference evidence="2 3" key="1">
    <citation type="submission" date="2017-06" db="EMBL/GenBank/DDBJ databases">
        <authorList>
            <person name="Kim H.J."/>
            <person name="Triplett B.A."/>
        </authorList>
    </citation>
    <scope>NUCLEOTIDE SEQUENCE [LARGE SCALE GENOMIC DNA]</scope>
    <source>
        <strain evidence="2 3">S18795</strain>
    </source>
</reference>
<organism evidence="2 3">
    <name type="scientific">Stenotrophomonas pavanii</name>
    <dbReference type="NCBI Taxonomy" id="487698"/>
    <lineage>
        <taxon>Bacteria</taxon>
        <taxon>Pseudomonadati</taxon>
        <taxon>Pseudomonadota</taxon>
        <taxon>Gammaproteobacteria</taxon>
        <taxon>Lysobacterales</taxon>
        <taxon>Lysobacteraceae</taxon>
        <taxon>Stenotrophomonas</taxon>
    </lineage>
</organism>
<name>A0A246KVA5_9GAMM</name>
<reference evidence="1 4" key="2">
    <citation type="submission" date="2021-05" db="EMBL/GenBank/DDBJ databases">
        <title>Complete Genome Sequence of Stenotrophomonas pavanii strain Y.</title>
        <authorList>
            <person name="Dohra H."/>
            <person name="Mohad Din A.R.J."/>
            <person name="Suzuki K."/>
            <person name="Fatma A."/>
            <person name="Honjyo M."/>
            <person name="Nishimura T."/>
            <person name="Moriuch R."/>
            <person name="Masuda K."/>
            <person name="Minoura A."/>
            <person name="Tashiro Y."/>
            <person name="Futamata H."/>
        </authorList>
    </citation>
    <scope>NUCLEOTIDE SEQUENCE [LARGE SCALE GENOMIC DNA]</scope>
    <source>
        <strain evidence="1">Berkeley</strain>
        <strain evidence="4">Y</strain>
    </source>
</reference>
<dbReference type="RefSeq" id="WP_088476250.1">
    <property type="nucleotide sequence ID" value="NZ_AP024684.1"/>
</dbReference>
<proteinExistence type="predicted"/>
<keyword evidence="2" id="KW-0378">Hydrolase</keyword>
<dbReference type="Gene3D" id="1.10.530.10">
    <property type="match status" value="1"/>
</dbReference>
<sequence length="161" mass="17303">MTAVAASALGGANVAAFLDMLAVSEGTDTPGQRSRDRGYDVIVGGQLFTDYRDHPRELVSLPRYGIKSSAAGRYQFLRSTWDDLRTRLGLPDFGPVSQDRAAVALLKQCGAYELIRLGRFDAAVTAARRIWASLPGAGYGQKEHALETLRAAYRAAGGALQ</sequence>
<keyword evidence="4" id="KW-1185">Reference proteome</keyword>
<evidence type="ECO:0000313" key="2">
    <source>
        <dbReference type="EMBL" id="OWR29740.1"/>
    </source>
</evidence>
<dbReference type="CDD" id="cd00736">
    <property type="entry name" value="lambda_lys-like"/>
    <property type="match status" value="1"/>
</dbReference>
<evidence type="ECO:0000313" key="3">
    <source>
        <dbReference type="Proteomes" id="UP000197904"/>
    </source>
</evidence>
<evidence type="ECO:0000313" key="4">
    <source>
        <dbReference type="Proteomes" id="UP000825066"/>
    </source>
</evidence>
<dbReference type="Proteomes" id="UP000197904">
    <property type="component" value="Unassembled WGS sequence"/>
</dbReference>
<dbReference type="InterPro" id="IPR023346">
    <property type="entry name" value="Lysozyme-like_dom_sf"/>
</dbReference>
<gene>
    <name evidence="2" type="ORF">CEE55_16830</name>
    <name evidence="1" type="ORF">STNY_R10240</name>
</gene>
<accession>A0A246KVA5</accession>
<dbReference type="EMBL" id="NIXP01000114">
    <property type="protein sequence ID" value="OWR29740.1"/>
    <property type="molecule type" value="Genomic_DNA"/>
</dbReference>
<dbReference type="EMBL" id="AP024684">
    <property type="protein sequence ID" value="BCX42844.1"/>
    <property type="molecule type" value="Genomic_DNA"/>
</dbReference>
<dbReference type="AlphaFoldDB" id="A0A246KVA5"/>
<protein>
    <submittedName>
        <fullName evidence="1 2">Glycoside hydrolase</fullName>
    </submittedName>
</protein>
<dbReference type="Proteomes" id="UP000825066">
    <property type="component" value="Chromosome"/>
</dbReference>
<dbReference type="SUPFAM" id="SSF53955">
    <property type="entry name" value="Lysozyme-like"/>
    <property type="match status" value="1"/>
</dbReference>